<comment type="caution">
    <text evidence="2">The sequence shown here is derived from an EMBL/GenBank/DDBJ whole genome shotgun (WGS) entry which is preliminary data.</text>
</comment>
<feature type="compositionally biased region" description="Basic and acidic residues" evidence="1">
    <location>
        <begin position="30"/>
        <end position="39"/>
    </location>
</feature>
<evidence type="ECO:0000313" key="2">
    <source>
        <dbReference type="EMBL" id="EHK46986.1"/>
    </source>
</evidence>
<evidence type="ECO:0000256" key="1">
    <source>
        <dbReference type="SAM" id="MobiDB-lite"/>
    </source>
</evidence>
<feature type="compositionally biased region" description="Acidic residues" evidence="1">
    <location>
        <begin position="116"/>
        <end position="131"/>
    </location>
</feature>
<feature type="region of interest" description="Disordered" evidence="1">
    <location>
        <begin position="115"/>
        <end position="141"/>
    </location>
</feature>
<sequence length="141" mass="15798">MAGFNFISSIFRSIRNIIDANIDEVVEEAESRQECRPLSDVHMPPPQDQGSGNDEGESEEGEVGDTSECFDTFELIDMDDEYESGEEYLEESCLRLIVSLGRSRSMIPTLPALEYSDSDSESLSDYSETDGCDSWSVIDER</sequence>
<reference evidence="2 3" key="1">
    <citation type="journal article" date="2011" name="Genome Biol.">
        <title>Comparative genome sequence analysis underscores mycoparasitism as the ancestral life style of Trichoderma.</title>
        <authorList>
            <person name="Kubicek C.P."/>
            <person name="Herrera-Estrella A."/>
            <person name="Seidl-Seiboth V."/>
            <person name="Martinez D.A."/>
            <person name="Druzhinina I.S."/>
            <person name="Thon M."/>
            <person name="Zeilinger S."/>
            <person name="Casas-Flores S."/>
            <person name="Horwitz B.A."/>
            <person name="Mukherjee P.K."/>
            <person name="Mukherjee M."/>
            <person name="Kredics L."/>
            <person name="Alcaraz L.D."/>
            <person name="Aerts A."/>
            <person name="Antal Z."/>
            <person name="Atanasova L."/>
            <person name="Cervantes-Badillo M.G."/>
            <person name="Challacombe J."/>
            <person name="Chertkov O."/>
            <person name="McCluskey K."/>
            <person name="Coulpier F."/>
            <person name="Deshpande N."/>
            <person name="von Doehren H."/>
            <person name="Ebbole D.J."/>
            <person name="Esquivel-Naranjo E.U."/>
            <person name="Fekete E."/>
            <person name="Flipphi M."/>
            <person name="Glaser F."/>
            <person name="Gomez-Rodriguez E.Y."/>
            <person name="Gruber S."/>
            <person name="Han C."/>
            <person name="Henrissat B."/>
            <person name="Hermosa R."/>
            <person name="Hernandez-Onate M."/>
            <person name="Karaffa L."/>
            <person name="Kosti I."/>
            <person name="Le Crom S."/>
            <person name="Lindquist E."/>
            <person name="Lucas S."/>
            <person name="Luebeck M."/>
            <person name="Luebeck P.S."/>
            <person name="Margeot A."/>
            <person name="Metz B."/>
            <person name="Misra M."/>
            <person name="Nevalainen H."/>
            <person name="Omann M."/>
            <person name="Packer N."/>
            <person name="Perrone G."/>
            <person name="Uresti-Rivera E.E."/>
            <person name="Salamov A."/>
            <person name="Schmoll M."/>
            <person name="Seiboth B."/>
            <person name="Shapiro H."/>
            <person name="Sukno S."/>
            <person name="Tamayo-Ramos J.A."/>
            <person name="Tisch D."/>
            <person name="Wiest A."/>
            <person name="Wilkinson H.H."/>
            <person name="Zhang M."/>
            <person name="Coutinho P.M."/>
            <person name="Kenerley C.M."/>
            <person name="Monte E."/>
            <person name="Baker S.E."/>
            <person name="Grigoriev I.V."/>
        </authorList>
    </citation>
    <scope>NUCLEOTIDE SEQUENCE [LARGE SCALE GENOMIC DNA]</scope>
    <source>
        <strain evidence="3">ATCC 20476 / IMI 206040</strain>
    </source>
</reference>
<feature type="region of interest" description="Disordered" evidence="1">
    <location>
        <begin position="30"/>
        <end position="69"/>
    </location>
</feature>
<dbReference type="KEGG" id="tatv:25786420"/>
<gene>
    <name evidence="2" type="ORF">TRIATDRAFT_90970</name>
</gene>
<evidence type="ECO:0000313" key="3">
    <source>
        <dbReference type="Proteomes" id="UP000005426"/>
    </source>
</evidence>
<dbReference type="HOGENOM" id="CLU_1825542_0_0_1"/>
<accession>G9NR16</accession>
<keyword evidence="3" id="KW-1185">Reference proteome</keyword>
<proteinExistence type="predicted"/>
<dbReference type="AlphaFoldDB" id="G9NR16"/>
<feature type="compositionally biased region" description="Acidic residues" evidence="1">
    <location>
        <begin position="54"/>
        <end position="65"/>
    </location>
</feature>
<dbReference type="EMBL" id="ABDG02000021">
    <property type="protein sequence ID" value="EHK46986.1"/>
    <property type="molecule type" value="Genomic_DNA"/>
</dbReference>
<dbReference type="Proteomes" id="UP000005426">
    <property type="component" value="Unassembled WGS sequence"/>
</dbReference>
<protein>
    <submittedName>
        <fullName evidence="2">Uncharacterized protein</fullName>
    </submittedName>
</protein>
<organism evidence="2 3">
    <name type="scientific">Hypocrea atroviridis (strain ATCC 20476 / IMI 206040)</name>
    <name type="common">Trichoderma atroviride</name>
    <dbReference type="NCBI Taxonomy" id="452589"/>
    <lineage>
        <taxon>Eukaryota</taxon>
        <taxon>Fungi</taxon>
        <taxon>Dikarya</taxon>
        <taxon>Ascomycota</taxon>
        <taxon>Pezizomycotina</taxon>
        <taxon>Sordariomycetes</taxon>
        <taxon>Hypocreomycetidae</taxon>
        <taxon>Hypocreales</taxon>
        <taxon>Hypocreaceae</taxon>
        <taxon>Trichoderma</taxon>
    </lineage>
</organism>
<dbReference type="GeneID" id="25786420"/>
<dbReference type="RefSeq" id="XP_013945223.1">
    <property type="nucleotide sequence ID" value="XM_014089748.1"/>
</dbReference>
<name>G9NR16_HYPAI</name>